<reference evidence="3 4" key="1">
    <citation type="submission" date="2023-02" db="EMBL/GenBank/DDBJ databases">
        <title>Evolution of Hrp T3SS in non-pathogenic Pseudomonas fluorescens.</title>
        <authorList>
            <person name="Liao K."/>
            <person name="Wei H."/>
            <person name="Gu Y."/>
        </authorList>
    </citation>
    <scope>NUCLEOTIDE SEQUENCE [LARGE SCALE GENOMIC DNA]</scope>
    <source>
        <strain evidence="3 4">FP205</strain>
    </source>
</reference>
<dbReference type="InterPro" id="IPR002938">
    <property type="entry name" value="FAD-bd"/>
</dbReference>
<evidence type="ECO:0000256" key="1">
    <source>
        <dbReference type="ARBA" id="ARBA00023002"/>
    </source>
</evidence>
<evidence type="ECO:0000313" key="4">
    <source>
        <dbReference type="Proteomes" id="UP001230339"/>
    </source>
</evidence>
<dbReference type="EMBL" id="CP117449">
    <property type="protein sequence ID" value="WLH14811.1"/>
    <property type="molecule type" value="Genomic_DNA"/>
</dbReference>
<dbReference type="Gene3D" id="3.30.70.2450">
    <property type="match status" value="1"/>
</dbReference>
<accession>A0ABY9GGK4</accession>
<feature type="domain" description="FAD-binding" evidence="2">
    <location>
        <begin position="1"/>
        <end position="337"/>
    </location>
</feature>
<evidence type="ECO:0000259" key="2">
    <source>
        <dbReference type="Pfam" id="PF01494"/>
    </source>
</evidence>
<dbReference type="NCBIfam" id="NF004829">
    <property type="entry name" value="PRK06183.1-3"/>
    <property type="match status" value="1"/>
</dbReference>
<keyword evidence="4" id="KW-1185">Reference proteome</keyword>
<dbReference type="InterPro" id="IPR050631">
    <property type="entry name" value="PheA/TfdB_FAD_monoxygenase"/>
</dbReference>
<dbReference type="RefSeq" id="WP_305444884.1">
    <property type="nucleotide sequence ID" value="NZ_CP117449.1"/>
</dbReference>
<dbReference type="SUPFAM" id="SSF51905">
    <property type="entry name" value="FAD/NAD(P)-binding domain"/>
    <property type="match status" value="1"/>
</dbReference>
<dbReference type="InterPro" id="IPR036188">
    <property type="entry name" value="FAD/NAD-bd_sf"/>
</dbReference>
<dbReference type="Pfam" id="PF01494">
    <property type="entry name" value="FAD_binding_3"/>
    <property type="match status" value="1"/>
</dbReference>
<dbReference type="PRINTS" id="PR00420">
    <property type="entry name" value="RNGMNOXGNASE"/>
</dbReference>
<dbReference type="GO" id="GO:0008688">
    <property type="term" value="F:3-(3-hydroxyphenyl)propionate hydroxylase activity"/>
    <property type="evidence" value="ECO:0007669"/>
    <property type="project" value="UniProtKB-EC"/>
</dbReference>
<dbReference type="Proteomes" id="UP001230339">
    <property type="component" value="Chromosome"/>
</dbReference>
<gene>
    <name evidence="3" type="ORF">PSH57_11115</name>
</gene>
<dbReference type="EC" id="1.14.13.127" evidence="3"/>
<name>A0ABY9GGK4_9PSED</name>
<evidence type="ECO:0000313" key="3">
    <source>
        <dbReference type="EMBL" id="WLH14811.1"/>
    </source>
</evidence>
<sequence>MVLSLLLARQGHQVTLLERWHKPYPLPRAIGLSHESLRILYLAGLIDELQNALEWSEEYSKAVFLGAGREVLLSMSFRARAESGWPEMQSFNQPDAEALIEKVILANQNVQLLRGRVVTSVTQDTDTATVSFTRSAIDGTASVGAPIEQIAAQIVVGCDGANSVVASQCGIEYTDLGFEYDWLVVDVKPTVERTWDPFLAQTMYDRPTTMAPSGPGRRRFEFMLLPGESKADMNCAETAWSLLKEWNVSPENVELVRHAVYTFRARWAKEWSKGRVFLAGDAAHLMPPFLGQGMNSGLRDTANLAWRLDLFLNHRVPLDAVKPYTEERSQNVQGLTEYAVMLGELICEIDPVAIAQRDLGLRQARDSGGSQPPLVSFLEKGTLAENAPLAGTFCQQGRVRLGECMANFDELCGAGRFMLLGLNQDPHEHMSPSIQALWKKIGGKTVHVDAELDFEGTYSEWFKEEGVETILVRPDFYIFGAVTNATQVDALVLDLSQQLSLR</sequence>
<dbReference type="PANTHER" id="PTHR43476">
    <property type="entry name" value="3-(3-HYDROXY-PHENYL)PROPIONATE/3-HYDROXYCINNAMIC ACID HYDROXYLASE"/>
    <property type="match status" value="1"/>
</dbReference>
<dbReference type="PANTHER" id="PTHR43476:SF3">
    <property type="entry name" value="FAD-BINDING MONOOXYGENASE"/>
    <property type="match status" value="1"/>
</dbReference>
<protein>
    <submittedName>
        <fullName evidence="3">Bifunctional 3-(3-hydroxy-phenyl)propionate/3-hydroxycinnamic acid hydroxylase</fullName>
        <ecNumber evidence="3">1.14.13.127</ecNumber>
    </submittedName>
</protein>
<proteinExistence type="predicted"/>
<organism evidence="3 4">
    <name type="scientific">Pseudomonas hefeiensis</name>
    <dbReference type="NCBI Taxonomy" id="2738125"/>
    <lineage>
        <taxon>Bacteria</taxon>
        <taxon>Pseudomonadati</taxon>
        <taxon>Pseudomonadota</taxon>
        <taxon>Gammaproteobacteria</taxon>
        <taxon>Pseudomonadales</taxon>
        <taxon>Pseudomonadaceae</taxon>
        <taxon>Pseudomonas</taxon>
    </lineage>
</organism>
<dbReference type="Gene3D" id="3.50.50.60">
    <property type="entry name" value="FAD/NAD(P)-binding domain"/>
    <property type="match status" value="1"/>
</dbReference>
<keyword evidence="1 3" id="KW-0560">Oxidoreductase</keyword>